<protein>
    <recommendedName>
        <fullName evidence="4">Fimbrial protein</fullName>
    </recommendedName>
</protein>
<accession>A0A1W1H1J3</accession>
<sequence>MTIGIRLFPLLAVMAALPATAQVVDVNVTGEFRSNALDPGDTAFRNTTPRGSFCNWRPAECDRKGAYIFDLGNREYWRKQGPSDDTSRRDTTYIRFPPPRTITLQEVSSGRTFEATISFAALSMRINFGGGGDPWYYGVSGGCTAIRGAGGVGFSLGGWAARTPASPTECYSTSTRYGRTYSYRNVGLGIHVTLPNAMTLQDGRYVAQETWTTGGAGADIDLGDNITGVEAVRMNFVFDVIHDFQVRFATEAPRVQLAPEGGWSPWIDHGTAPARLRQELPFHLTTSMDFSMKLRCQHHVGDQCGIHDPQADKQVPVEVDVTLPGMNNLRDGRPAQNTVLLADDGQAPRFTPDGYLMQRRSALRFTAERDAVLEMVKTPGSRWEGDMTVLFDANP</sequence>
<feature type="chain" id="PRO_5012280511" description="Fimbrial protein" evidence="1">
    <location>
        <begin position="22"/>
        <end position="395"/>
    </location>
</feature>
<keyword evidence="1" id="KW-0732">Signal</keyword>
<evidence type="ECO:0000256" key="1">
    <source>
        <dbReference type="SAM" id="SignalP"/>
    </source>
</evidence>
<evidence type="ECO:0008006" key="4">
    <source>
        <dbReference type="Google" id="ProtNLM"/>
    </source>
</evidence>
<dbReference type="RefSeq" id="WP_080150018.1">
    <property type="nucleotide sequence ID" value="NZ_FWEU01000004.1"/>
</dbReference>
<reference evidence="3" key="1">
    <citation type="submission" date="2016-10" db="EMBL/GenBank/DDBJ databases">
        <authorList>
            <person name="Varghese N."/>
        </authorList>
    </citation>
    <scope>NUCLEOTIDE SEQUENCE [LARGE SCALE GENOMIC DNA]</scope>
    <source>
        <strain evidence="3">92MFCol6.1</strain>
    </source>
</reference>
<dbReference type="Proteomes" id="UP000191133">
    <property type="component" value="Unassembled WGS sequence"/>
</dbReference>
<proteinExistence type="predicted"/>
<feature type="signal peptide" evidence="1">
    <location>
        <begin position="1"/>
        <end position="21"/>
    </location>
</feature>
<gene>
    <name evidence="2" type="ORF">SAMN04488690_3208</name>
</gene>
<evidence type="ECO:0000313" key="3">
    <source>
        <dbReference type="Proteomes" id="UP000191133"/>
    </source>
</evidence>
<dbReference type="AlphaFoldDB" id="A0A1W1H1J3"/>
<dbReference type="EMBL" id="FWEU01000004">
    <property type="protein sequence ID" value="SLM25457.1"/>
    <property type="molecule type" value="Genomic_DNA"/>
</dbReference>
<evidence type="ECO:0000313" key="2">
    <source>
        <dbReference type="EMBL" id="SLM25457.1"/>
    </source>
</evidence>
<organism evidence="2 3">
    <name type="scientific">Stenotrophomonas indicatrix</name>
    <dbReference type="NCBI Taxonomy" id="2045451"/>
    <lineage>
        <taxon>Bacteria</taxon>
        <taxon>Pseudomonadati</taxon>
        <taxon>Pseudomonadota</taxon>
        <taxon>Gammaproteobacteria</taxon>
        <taxon>Lysobacterales</taxon>
        <taxon>Lysobacteraceae</taxon>
        <taxon>Stenotrophomonas</taxon>
    </lineage>
</organism>
<name>A0A1W1H1J3_9GAMM</name>